<protein>
    <recommendedName>
        <fullName evidence="2">DUF3444 domain-containing protein</fullName>
    </recommendedName>
</protein>
<organism evidence="3 4">
    <name type="scientific">Fraxinus pennsylvanica</name>
    <dbReference type="NCBI Taxonomy" id="56036"/>
    <lineage>
        <taxon>Eukaryota</taxon>
        <taxon>Viridiplantae</taxon>
        <taxon>Streptophyta</taxon>
        <taxon>Embryophyta</taxon>
        <taxon>Tracheophyta</taxon>
        <taxon>Spermatophyta</taxon>
        <taxon>Magnoliopsida</taxon>
        <taxon>eudicotyledons</taxon>
        <taxon>Gunneridae</taxon>
        <taxon>Pentapetalae</taxon>
        <taxon>asterids</taxon>
        <taxon>lamiids</taxon>
        <taxon>Lamiales</taxon>
        <taxon>Oleaceae</taxon>
        <taxon>Oleeae</taxon>
        <taxon>Fraxinus</taxon>
    </lineage>
</organism>
<reference evidence="3" key="1">
    <citation type="submission" date="2023-05" db="EMBL/GenBank/DDBJ databases">
        <authorList>
            <person name="Huff M."/>
        </authorList>
    </citation>
    <scope>NUCLEOTIDE SEQUENCE</scope>
</reference>
<dbReference type="Pfam" id="PF11926">
    <property type="entry name" value="DUF3444"/>
    <property type="match status" value="1"/>
</dbReference>
<dbReference type="AlphaFoldDB" id="A0AAD2E850"/>
<feature type="compositionally biased region" description="Basic and acidic residues" evidence="1">
    <location>
        <begin position="68"/>
        <end position="77"/>
    </location>
</feature>
<name>A0AAD2E850_9LAMI</name>
<proteinExistence type="predicted"/>
<evidence type="ECO:0000256" key="1">
    <source>
        <dbReference type="SAM" id="MobiDB-lite"/>
    </source>
</evidence>
<dbReference type="InterPro" id="IPR024593">
    <property type="entry name" value="DUF3444"/>
</dbReference>
<evidence type="ECO:0000259" key="2">
    <source>
        <dbReference type="Pfam" id="PF11926"/>
    </source>
</evidence>
<evidence type="ECO:0000313" key="3">
    <source>
        <dbReference type="EMBL" id="CAI9779788.1"/>
    </source>
</evidence>
<dbReference type="PANTHER" id="PTHR45089">
    <property type="entry name" value="DNAJ HEAT SHOCK AMINO-TERMINAL DOMAIN PROTEIN-RELATED"/>
    <property type="match status" value="1"/>
</dbReference>
<gene>
    <name evidence="3" type="ORF">FPE_LOCUS27218</name>
</gene>
<sequence>MPPGGASRIQLAFPGQKEATSQHLFTNAYGSSMSFQRNVGSEKAGRETPPKTRYPGENASDDEEEGEENVKQEESSCEEILKNRLKEIAKENEKIGALLDDMRRSEKSATEPETYIYSDPEFSDFYNNKKEECLTVGQIWAVYDVLDGMPSFYALTKKVLSPGFKLQITWLEPIPDNKN</sequence>
<dbReference type="PANTHER" id="PTHR45089:SF24">
    <property type="entry name" value="DNAJ HEAT SHOCK N-TERMINAL DOMAIN-CONTAINING PROTEIN"/>
    <property type="match status" value="1"/>
</dbReference>
<dbReference type="EMBL" id="OU503052">
    <property type="protein sequence ID" value="CAI9779788.1"/>
    <property type="molecule type" value="Genomic_DNA"/>
</dbReference>
<feature type="domain" description="DUF3444" evidence="2">
    <location>
        <begin position="112"/>
        <end position="178"/>
    </location>
</feature>
<keyword evidence="4" id="KW-1185">Reference proteome</keyword>
<dbReference type="Proteomes" id="UP000834106">
    <property type="component" value="Chromosome 17"/>
</dbReference>
<accession>A0AAD2E850</accession>
<evidence type="ECO:0000313" key="4">
    <source>
        <dbReference type="Proteomes" id="UP000834106"/>
    </source>
</evidence>
<feature type="region of interest" description="Disordered" evidence="1">
    <location>
        <begin position="31"/>
        <end position="77"/>
    </location>
</feature>